<evidence type="ECO:0000256" key="8">
    <source>
        <dbReference type="ARBA" id="ARBA00023274"/>
    </source>
</evidence>
<dbReference type="PIRSF" id="PIRSF038922">
    <property type="entry name" value="SRP72"/>
    <property type="match status" value="1"/>
</dbReference>
<evidence type="ECO:0000313" key="13">
    <source>
        <dbReference type="Proteomes" id="UP000660262"/>
    </source>
</evidence>
<evidence type="ECO:0000256" key="4">
    <source>
        <dbReference type="ARBA" id="ARBA00018350"/>
    </source>
</evidence>
<evidence type="ECO:0000256" key="6">
    <source>
        <dbReference type="ARBA" id="ARBA00022824"/>
    </source>
</evidence>
<dbReference type="GO" id="GO:0005783">
    <property type="term" value="C:endoplasmic reticulum"/>
    <property type="evidence" value="ECO:0007669"/>
    <property type="project" value="UniProtKB-SubCell"/>
</dbReference>
<evidence type="ECO:0000259" key="11">
    <source>
        <dbReference type="Pfam" id="PF08492"/>
    </source>
</evidence>
<dbReference type="PANTHER" id="PTHR14094">
    <property type="entry name" value="SIGNAL RECOGNITION PARTICLE 72"/>
    <property type="match status" value="1"/>
</dbReference>
<dbReference type="Proteomes" id="UP000660262">
    <property type="component" value="Unassembled WGS sequence"/>
</dbReference>
<evidence type="ECO:0000256" key="5">
    <source>
        <dbReference type="ARBA" id="ARBA00022490"/>
    </source>
</evidence>
<feature type="region of interest" description="Disordered" evidence="10">
    <location>
        <begin position="586"/>
        <end position="690"/>
    </location>
</feature>
<feature type="compositionally biased region" description="Basic and acidic residues" evidence="10">
    <location>
        <begin position="620"/>
        <end position="632"/>
    </location>
</feature>
<dbReference type="GO" id="GO:0006614">
    <property type="term" value="P:SRP-dependent cotranslational protein targeting to membrane"/>
    <property type="evidence" value="ECO:0007669"/>
    <property type="project" value="UniProtKB-UniRule"/>
</dbReference>
<dbReference type="PANTHER" id="PTHR14094:SF9">
    <property type="entry name" value="SIGNAL RECOGNITION PARTICLE SUBUNIT SRP72"/>
    <property type="match status" value="1"/>
</dbReference>
<evidence type="ECO:0000256" key="1">
    <source>
        <dbReference type="ARBA" id="ARBA00004240"/>
    </source>
</evidence>
<feature type="domain" description="Signal recognition particle SRP72 subunit RNA-binding" evidence="11">
    <location>
        <begin position="595"/>
        <end position="635"/>
    </location>
</feature>
<keyword evidence="13" id="KW-1185">Reference proteome</keyword>
<dbReference type="Gene3D" id="1.25.40.10">
    <property type="entry name" value="Tetratricopeptide repeat domain"/>
    <property type="match status" value="1"/>
</dbReference>
<evidence type="ECO:0000256" key="10">
    <source>
        <dbReference type="SAM" id="MobiDB-lite"/>
    </source>
</evidence>
<protein>
    <recommendedName>
        <fullName evidence="4 9">Signal recognition particle subunit SRP72</fullName>
    </recommendedName>
</protein>
<evidence type="ECO:0000256" key="3">
    <source>
        <dbReference type="ARBA" id="ARBA00007676"/>
    </source>
</evidence>
<sequence>MESLAVAIRRNDERKVNKYADDVLNNKHHDDEGAELLEEHKHTATLAKATCLIRKNNSLKTAEAILAELASDDPDARLKRAYCLYRLDEHAAALKLLDTANPAHQPLAAQLHYRLGNHADSAATYEALLTNDVDAAEDLDVRANLVAALTLAGRAADVPSVLAKFGATGGETESFELAFNLATARVAATPGVAASANEAAGELQAARVLGASNLEDLDNVELAVELAPVDVQLAYVDALAGRTASAASRLEELLKLSDSLDDDTVAVATINNVAAHLSLSSAASSNSSITADALLKRVDKLCAPRSATNLGGAPRANLRLTPVQDRALLFNRALLQHHTNKAQLARQSAAALCERFPTDAEAQLLLASCQDRGAATSSTSSRAAKAEEALRRFLETAEGAPAAAATFALAHCAAAVGDLARAASVLQGLPEAWSMLPGVVATRRAIMQIQGGGDGADGELLQEAVNYWTGIQRSGRAPSDANGAPALPDDALRHLAALRPAAAAALLERGDGATAATLYEAALADSGNDNALQAGRIHAVALVDPYRADELAEDLPELTLLDGEALEKQAPPTAAAVAAAAADGAATAEGGTAEAVAQRKKRKRKIRLPKNYQPGDPPPDPERWIPKWERAAFKKQRKRREKEMEKSGAVRGAQGKGAVDASLDASATPAAPTAVADAPARGKKGKKGRR</sequence>
<dbReference type="GO" id="GO:0043022">
    <property type="term" value="F:ribosome binding"/>
    <property type="evidence" value="ECO:0007669"/>
    <property type="project" value="TreeGrafter"/>
</dbReference>
<feature type="compositionally biased region" description="Basic residues" evidence="10">
    <location>
        <begin position="681"/>
        <end position="690"/>
    </location>
</feature>
<dbReference type="InterPro" id="IPR013699">
    <property type="entry name" value="Signal_recog_part_SRP72_RNA-bd"/>
</dbReference>
<dbReference type="Pfam" id="PF08492">
    <property type="entry name" value="SRP72"/>
    <property type="match status" value="1"/>
</dbReference>
<comment type="subcellular location">
    <subcellularLocation>
        <location evidence="2 9">Cytoplasm</location>
    </subcellularLocation>
    <subcellularLocation>
        <location evidence="1">Endoplasmic reticulum</location>
    </subcellularLocation>
</comment>
<dbReference type="GO" id="GO:0005786">
    <property type="term" value="C:signal recognition particle, endoplasmic reticulum targeting"/>
    <property type="evidence" value="ECO:0007669"/>
    <property type="project" value="UniProtKB-UniRule"/>
</dbReference>
<dbReference type="InterPro" id="IPR026270">
    <property type="entry name" value="SRP72"/>
</dbReference>
<feature type="compositionally biased region" description="Low complexity" evidence="10">
    <location>
        <begin position="660"/>
        <end position="679"/>
    </location>
</feature>
<keyword evidence="8 9" id="KW-0687">Ribonucleoprotein</keyword>
<evidence type="ECO:0000256" key="9">
    <source>
        <dbReference type="PIRNR" id="PIRNR038922"/>
    </source>
</evidence>
<keyword evidence="7 9" id="KW-0733">Signal recognition particle</keyword>
<comment type="caution">
    <text evidence="12">The sequence shown here is derived from an EMBL/GenBank/DDBJ whole genome shotgun (WGS) entry which is preliminary data.</text>
</comment>
<feature type="compositionally biased region" description="Low complexity" evidence="10">
    <location>
        <begin position="586"/>
        <end position="596"/>
    </location>
</feature>
<dbReference type="InterPro" id="IPR011990">
    <property type="entry name" value="TPR-like_helical_dom_sf"/>
</dbReference>
<comment type="function">
    <text evidence="9">Component of the signal recognition particle (SRP) complex, a ribonucleoprotein complex that mediates the cotranslational targeting of secretory and membrane proteins to the endoplasmic reticulum (ER).</text>
</comment>
<feature type="compositionally biased region" description="Basic residues" evidence="10">
    <location>
        <begin position="598"/>
        <end position="608"/>
    </location>
</feature>
<evidence type="ECO:0000256" key="7">
    <source>
        <dbReference type="ARBA" id="ARBA00023135"/>
    </source>
</evidence>
<dbReference type="EMBL" id="BNJQ01000034">
    <property type="protein sequence ID" value="GHP11323.1"/>
    <property type="molecule type" value="Genomic_DNA"/>
</dbReference>
<keyword evidence="6" id="KW-0256">Endoplasmic reticulum</keyword>
<name>A0A830HX65_9CHLO</name>
<dbReference type="AlphaFoldDB" id="A0A830HX65"/>
<gene>
    <name evidence="12" type="ORF">PPROV_001005100</name>
</gene>
<dbReference type="OrthoDB" id="5421607at2759"/>
<keyword evidence="5 9" id="KW-0963">Cytoplasm</keyword>
<accession>A0A830HX65</accession>
<organism evidence="12 13">
    <name type="scientific">Pycnococcus provasolii</name>
    <dbReference type="NCBI Taxonomy" id="41880"/>
    <lineage>
        <taxon>Eukaryota</taxon>
        <taxon>Viridiplantae</taxon>
        <taxon>Chlorophyta</taxon>
        <taxon>Pseudoscourfieldiophyceae</taxon>
        <taxon>Pseudoscourfieldiales</taxon>
        <taxon>Pycnococcaceae</taxon>
        <taxon>Pycnococcus</taxon>
    </lineage>
</organism>
<evidence type="ECO:0000256" key="2">
    <source>
        <dbReference type="ARBA" id="ARBA00004496"/>
    </source>
</evidence>
<dbReference type="GO" id="GO:0008312">
    <property type="term" value="F:7S RNA binding"/>
    <property type="evidence" value="ECO:0007669"/>
    <property type="project" value="InterPro"/>
</dbReference>
<dbReference type="SUPFAM" id="SSF48452">
    <property type="entry name" value="TPR-like"/>
    <property type="match status" value="1"/>
</dbReference>
<comment type="similarity">
    <text evidence="3 9">Belongs to the SRP72 family.</text>
</comment>
<reference evidence="12" key="1">
    <citation type="submission" date="2020-10" db="EMBL/GenBank/DDBJ databases">
        <title>Unveiling of a novel bifunctional photoreceptor, Dualchrome1, isolated from a cosmopolitan green alga.</title>
        <authorList>
            <person name="Suzuki S."/>
            <person name="Kawachi M."/>
        </authorList>
    </citation>
    <scope>NUCLEOTIDE SEQUENCE</scope>
    <source>
        <strain evidence="12">NIES 2893</strain>
    </source>
</reference>
<evidence type="ECO:0000313" key="12">
    <source>
        <dbReference type="EMBL" id="GHP11323.1"/>
    </source>
</evidence>
<proteinExistence type="inferred from homology"/>